<reference evidence="4 5" key="1">
    <citation type="submission" date="2015-12" db="EMBL/GenBank/DDBJ databases">
        <title>Draft genome sequence of Moniliophthora roreri, the causal agent of frosty pod rot of cacao.</title>
        <authorList>
            <person name="Aime M.C."/>
            <person name="Diaz-Valderrama J.R."/>
            <person name="Kijpornyongpan T."/>
            <person name="Phillips-Mora W."/>
        </authorList>
    </citation>
    <scope>NUCLEOTIDE SEQUENCE [LARGE SCALE GENOMIC DNA]</scope>
    <source>
        <strain evidence="4 5">MCA 2952</strain>
    </source>
</reference>
<dbReference type="InterPro" id="IPR019832">
    <property type="entry name" value="Mn/Fe_SOD_C"/>
</dbReference>
<feature type="region of interest" description="Disordered" evidence="2">
    <location>
        <begin position="213"/>
        <end position="260"/>
    </location>
</feature>
<dbReference type="Pfam" id="PF02777">
    <property type="entry name" value="Sod_Fe_C"/>
    <property type="match status" value="1"/>
</dbReference>
<dbReference type="PANTHER" id="PTHR43595">
    <property type="entry name" value="37S RIBOSOMAL PROTEIN S26, MITOCHONDRIAL"/>
    <property type="match status" value="1"/>
</dbReference>
<dbReference type="PANTHER" id="PTHR43595:SF2">
    <property type="entry name" value="SMALL RIBOSOMAL SUBUNIT PROTEIN MS42"/>
    <property type="match status" value="1"/>
</dbReference>
<organism evidence="4 5">
    <name type="scientific">Moniliophthora roreri</name>
    <name type="common">Frosty pod rot fungus</name>
    <name type="synonym">Monilia roreri</name>
    <dbReference type="NCBI Taxonomy" id="221103"/>
    <lineage>
        <taxon>Eukaryota</taxon>
        <taxon>Fungi</taxon>
        <taxon>Dikarya</taxon>
        <taxon>Basidiomycota</taxon>
        <taxon>Agaricomycotina</taxon>
        <taxon>Agaricomycetes</taxon>
        <taxon>Agaricomycetidae</taxon>
        <taxon>Agaricales</taxon>
        <taxon>Marasmiineae</taxon>
        <taxon>Marasmiaceae</taxon>
        <taxon>Moniliophthora</taxon>
    </lineage>
</organism>
<protein>
    <submittedName>
        <fullName evidence="4">Putative manganese superoxide dismutase</fullName>
    </submittedName>
</protein>
<gene>
    <name evidence="4" type="ORF">WG66_4000</name>
</gene>
<evidence type="ECO:0000259" key="3">
    <source>
        <dbReference type="Pfam" id="PF02777"/>
    </source>
</evidence>
<comment type="caution">
    <text evidence="4">The sequence shown here is derived from an EMBL/GenBank/DDBJ whole genome shotgun (WGS) entry which is preliminary data.</text>
</comment>
<dbReference type="eggNOG" id="KOG0876">
    <property type="taxonomic scope" value="Eukaryota"/>
</dbReference>
<comment type="function">
    <text evidence="1">Component of the mitochondrial ribosome (mitoribosome), a dedicated translation machinery responsible for the synthesis of mitochondrial genome-encoded proteins, including at least some of the essential transmembrane subunits of the mitochondrial respiratory chain. The mitoribosomes are attached to the mitochondrial inner membrane and translation products are cotranslationally integrated into the membrane.</text>
</comment>
<name>A0A0W0G4C4_MONRR</name>
<proteinExistence type="predicted"/>
<feature type="compositionally biased region" description="Pro residues" evidence="2">
    <location>
        <begin position="225"/>
        <end position="237"/>
    </location>
</feature>
<accession>A0A0W0G4C4</accession>
<dbReference type="GO" id="GO:0005737">
    <property type="term" value="C:cytoplasm"/>
    <property type="evidence" value="ECO:0007669"/>
    <property type="project" value="TreeGrafter"/>
</dbReference>
<feature type="compositionally biased region" description="Low complexity" evidence="2">
    <location>
        <begin position="238"/>
        <end position="250"/>
    </location>
</feature>
<evidence type="ECO:0000256" key="2">
    <source>
        <dbReference type="SAM" id="MobiDB-lite"/>
    </source>
</evidence>
<dbReference type="Proteomes" id="UP000054988">
    <property type="component" value="Unassembled WGS sequence"/>
</dbReference>
<dbReference type="SUPFAM" id="SSF46609">
    <property type="entry name" value="Fe,Mn superoxide dismutase (SOD), N-terminal domain"/>
    <property type="match status" value="1"/>
</dbReference>
<dbReference type="GO" id="GO:0004784">
    <property type="term" value="F:superoxide dismutase activity"/>
    <property type="evidence" value="ECO:0007669"/>
    <property type="project" value="InterPro"/>
</dbReference>
<feature type="domain" description="Manganese/iron superoxide dismutase C-terminal" evidence="3">
    <location>
        <begin position="130"/>
        <end position="178"/>
    </location>
</feature>
<evidence type="ECO:0000256" key="1">
    <source>
        <dbReference type="ARBA" id="ARBA00037226"/>
    </source>
</evidence>
<dbReference type="InterPro" id="IPR036314">
    <property type="entry name" value="SOD_C_sf"/>
</dbReference>
<dbReference type="AlphaFoldDB" id="A0A0W0G4C4"/>
<dbReference type="SUPFAM" id="SSF54719">
    <property type="entry name" value="Fe,Mn superoxide dismutase (SOD), C-terminal domain"/>
    <property type="match status" value="1"/>
</dbReference>
<dbReference type="GO" id="GO:0046872">
    <property type="term" value="F:metal ion binding"/>
    <property type="evidence" value="ECO:0007669"/>
    <property type="project" value="InterPro"/>
</dbReference>
<dbReference type="EMBL" id="LATX01001174">
    <property type="protein sequence ID" value="KTB43378.1"/>
    <property type="molecule type" value="Genomic_DNA"/>
</dbReference>
<sequence length="366" mass="40447">MRHLGTCITRLGRHTRPSAISRWNLRALHTPKPLKYRIEEGLGEFLPPAAYRTVAVEYQQGLLERLNEEARGTELEGMSVVDTIIKTAVERHRVLAFNYASLALNNNFFLEHLAPPPKETGDHQHKISVRLDGEIRKQHGSLAQLKSTFSAAALGMFTNGWVWLVTDPAGNLAVLPTFGPGTLLVRSRTYMAPTHDLGLGGELLRFKRGMPLTEDSPEFSSSVPPQSPTSRPVPPGTSPSSPASGVSGSSNPTSPNTLHPRFLHTSIVRRQAGDYLSASLFGSSSTPQPGPKRTDLYLGEKLFPLFCVSVNEHAWLSAGYGVWGKEEWLKKFWTVLDWEKVSRNYDHYMLTEANETIGVEGVSPLI</sequence>
<dbReference type="InterPro" id="IPR036324">
    <property type="entry name" value="Mn/Fe_SOD_N_sf"/>
</dbReference>
<evidence type="ECO:0000313" key="4">
    <source>
        <dbReference type="EMBL" id="KTB43378.1"/>
    </source>
</evidence>
<dbReference type="Gene3D" id="3.55.40.20">
    <property type="entry name" value="Iron/manganese superoxide dismutase, C-terminal domain"/>
    <property type="match status" value="2"/>
</dbReference>
<evidence type="ECO:0000313" key="5">
    <source>
        <dbReference type="Proteomes" id="UP000054988"/>
    </source>
</evidence>